<keyword evidence="2" id="KW-1185">Reference proteome</keyword>
<evidence type="ECO:0008006" key="3">
    <source>
        <dbReference type="Google" id="ProtNLM"/>
    </source>
</evidence>
<comment type="caution">
    <text evidence="1">The sequence shown here is derived from an EMBL/GenBank/DDBJ whole genome shotgun (WGS) entry which is preliminary data.</text>
</comment>
<protein>
    <recommendedName>
        <fullName evidence="3">HNH endonuclease</fullName>
    </recommendedName>
</protein>
<gene>
    <name evidence="1" type="ORF">GCM10007870_29350</name>
</gene>
<organism evidence="1 2">
    <name type="scientific">Gluconobacter kondonii</name>
    <dbReference type="NCBI Taxonomy" id="941463"/>
    <lineage>
        <taxon>Bacteria</taxon>
        <taxon>Pseudomonadati</taxon>
        <taxon>Pseudomonadota</taxon>
        <taxon>Alphaproteobacteria</taxon>
        <taxon>Acetobacterales</taxon>
        <taxon>Acetobacteraceae</taxon>
        <taxon>Gluconobacter</taxon>
    </lineage>
</organism>
<name>A0ABQ5WUW8_9PROT</name>
<sequence length="75" mass="8855">MLQTRQTKVVLAAAHLNHDPTVNRMRNLRALCQRCHLLHDRVYHLAQRRLTFRRRLAIGEFFEGMYHFGIGASKL</sequence>
<reference evidence="2" key="1">
    <citation type="journal article" date="2019" name="Int. J. Syst. Evol. Microbiol.">
        <title>The Global Catalogue of Microorganisms (GCM) 10K type strain sequencing project: providing services to taxonomists for standard genome sequencing and annotation.</title>
        <authorList>
            <consortium name="The Broad Institute Genomics Platform"/>
            <consortium name="The Broad Institute Genome Sequencing Center for Infectious Disease"/>
            <person name="Wu L."/>
            <person name="Ma J."/>
        </authorList>
    </citation>
    <scope>NUCLEOTIDE SEQUENCE [LARGE SCALE GENOMIC DNA]</scope>
    <source>
        <strain evidence="2">NBRC 3266</strain>
    </source>
</reference>
<proteinExistence type="predicted"/>
<accession>A0ABQ5WUW8</accession>
<evidence type="ECO:0000313" key="2">
    <source>
        <dbReference type="Proteomes" id="UP001156629"/>
    </source>
</evidence>
<dbReference type="EMBL" id="BSNV01000051">
    <property type="protein sequence ID" value="GLQ67350.1"/>
    <property type="molecule type" value="Genomic_DNA"/>
</dbReference>
<dbReference type="Proteomes" id="UP001156629">
    <property type="component" value="Unassembled WGS sequence"/>
</dbReference>
<evidence type="ECO:0000313" key="1">
    <source>
        <dbReference type="EMBL" id="GLQ67350.1"/>
    </source>
</evidence>